<dbReference type="PANTHER" id="PTHR12294:SF13">
    <property type="entry name" value="MITOCHONDRIAL CALCIUM UPTAKE 3, ISOFORM D"/>
    <property type="match status" value="1"/>
</dbReference>
<dbReference type="GO" id="GO:0051560">
    <property type="term" value="P:mitochondrial calcium ion homeostasis"/>
    <property type="evidence" value="ECO:0007669"/>
    <property type="project" value="TreeGrafter"/>
</dbReference>
<dbReference type="STRING" id="10195.A0A3M7QHL4"/>
<keyword evidence="7" id="KW-0496">Mitochondrion</keyword>
<evidence type="ECO:0000259" key="9">
    <source>
        <dbReference type="PROSITE" id="PS50222"/>
    </source>
</evidence>
<sequence length="494" mass="58018">MSFSKILTSRLWFSSAIRFNQGTAKSSIQKWKYPFALGAIATGSFFLVNYNSEKFSFYIKNSFVHGVFTEINRTAKTFAKESENSEQKIVITPRQKLFFQFASVEFDGIPYMTPHDFLESVTEDHPRPRIRRKHLSKEQYEMFIKNTPAQKYGSSRLFRNLEDKGLISYSEYLFLLCVISKPSTDFEIAFNMFDTDGNCRVDKSEFLVLEKIISNESKYYMIQKIFQRDGQTKNDNTENLNELKLSETNLAKQKMLEALVKESSSIIQTSLLVHFFGHKGDRVLKFENFKKFMQDLQTEVLEIEFNEFSKGMNKITCIEFAEILLRYTDFSHEKRISLIRKLQSKMDAFSRDISFEKFHQFSQFMLNLKDFQLALKFHTYANKAISEDEFQRAVKISSGFRLDPKIVEVIFNVFDENSDGQLSYKEFIAVLKGRLNRGLKSRKRQNYDNSRNYDLDLSGSGSQSDVFVFKDEQPTFMKAFKKCIRKKLREKNYE</sequence>
<dbReference type="Pfam" id="PF13499">
    <property type="entry name" value="EF-hand_7"/>
    <property type="match status" value="1"/>
</dbReference>
<dbReference type="InterPro" id="IPR018247">
    <property type="entry name" value="EF_Hand_1_Ca_BS"/>
</dbReference>
<dbReference type="SUPFAM" id="SSF47473">
    <property type="entry name" value="EF-hand"/>
    <property type="match status" value="1"/>
</dbReference>
<comment type="caution">
    <text evidence="10">The sequence shown here is derived from an EMBL/GenBank/DDBJ whole genome shotgun (WGS) entry which is preliminary data.</text>
</comment>
<name>A0A3M7QHL4_BRAPC</name>
<evidence type="ECO:0000256" key="7">
    <source>
        <dbReference type="ARBA" id="ARBA00023128"/>
    </source>
</evidence>
<keyword evidence="8" id="KW-0472">Membrane</keyword>
<evidence type="ECO:0000256" key="3">
    <source>
        <dbReference type="ARBA" id="ARBA00022737"/>
    </source>
</evidence>
<keyword evidence="3" id="KW-0677">Repeat</keyword>
<keyword evidence="11" id="KW-1185">Reference proteome</keyword>
<evidence type="ECO:0000313" key="11">
    <source>
        <dbReference type="Proteomes" id="UP000276133"/>
    </source>
</evidence>
<keyword evidence="5" id="KW-0106">Calcium</keyword>
<feature type="domain" description="EF-hand" evidence="9">
    <location>
        <begin position="181"/>
        <end position="216"/>
    </location>
</feature>
<dbReference type="Gene3D" id="1.10.238.10">
    <property type="entry name" value="EF-hand"/>
    <property type="match status" value="2"/>
</dbReference>
<organism evidence="10 11">
    <name type="scientific">Brachionus plicatilis</name>
    <name type="common">Marine rotifer</name>
    <name type="synonym">Brachionus muelleri</name>
    <dbReference type="NCBI Taxonomy" id="10195"/>
    <lineage>
        <taxon>Eukaryota</taxon>
        <taxon>Metazoa</taxon>
        <taxon>Spiralia</taxon>
        <taxon>Gnathifera</taxon>
        <taxon>Rotifera</taxon>
        <taxon>Eurotatoria</taxon>
        <taxon>Monogononta</taxon>
        <taxon>Pseudotrocha</taxon>
        <taxon>Ploima</taxon>
        <taxon>Brachionidae</taxon>
        <taxon>Brachionus</taxon>
    </lineage>
</organism>
<reference evidence="10 11" key="1">
    <citation type="journal article" date="2018" name="Sci. Rep.">
        <title>Genomic signatures of local adaptation to the degree of environmental predictability in rotifers.</title>
        <authorList>
            <person name="Franch-Gras L."/>
            <person name="Hahn C."/>
            <person name="Garcia-Roger E.M."/>
            <person name="Carmona M.J."/>
            <person name="Serra M."/>
            <person name="Gomez A."/>
        </authorList>
    </citation>
    <scope>NUCLEOTIDE SEQUENCE [LARGE SCALE GENOMIC DNA]</scope>
    <source>
        <strain evidence="10">HYR1</strain>
    </source>
</reference>
<evidence type="ECO:0000256" key="6">
    <source>
        <dbReference type="ARBA" id="ARBA00022946"/>
    </source>
</evidence>
<evidence type="ECO:0000256" key="1">
    <source>
        <dbReference type="ARBA" id="ARBA00004273"/>
    </source>
</evidence>
<evidence type="ECO:0000256" key="5">
    <source>
        <dbReference type="ARBA" id="ARBA00022837"/>
    </source>
</evidence>
<evidence type="ECO:0000256" key="2">
    <source>
        <dbReference type="ARBA" id="ARBA00004569"/>
    </source>
</evidence>
<dbReference type="AlphaFoldDB" id="A0A3M7QHL4"/>
<dbReference type="GO" id="GO:0036444">
    <property type="term" value="P:calcium import into the mitochondrion"/>
    <property type="evidence" value="ECO:0007669"/>
    <property type="project" value="TreeGrafter"/>
</dbReference>
<evidence type="ECO:0000256" key="8">
    <source>
        <dbReference type="ARBA" id="ARBA00023136"/>
    </source>
</evidence>
<dbReference type="CDD" id="cd15900">
    <property type="entry name" value="EFh_MICU"/>
    <property type="match status" value="1"/>
</dbReference>
<keyword evidence="4" id="KW-0999">Mitochondrion inner membrane</keyword>
<dbReference type="GO" id="GO:0005509">
    <property type="term" value="F:calcium ion binding"/>
    <property type="evidence" value="ECO:0007669"/>
    <property type="project" value="InterPro"/>
</dbReference>
<dbReference type="GO" id="GO:1990246">
    <property type="term" value="C:uniplex complex"/>
    <property type="evidence" value="ECO:0007669"/>
    <property type="project" value="TreeGrafter"/>
</dbReference>
<dbReference type="Proteomes" id="UP000276133">
    <property type="component" value="Unassembled WGS sequence"/>
</dbReference>
<accession>A0A3M7QHL4</accession>
<dbReference type="InterPro" id="IPR039800">
    <property type="entry name" value="MICU1/2/3"/>
</dbReference>
<dbReference type="PROSITE" id="PS00018">
    <property type="entry name" value="EF_HAND_1"/>
    <property type="match status" value="1"/>
</dbReference>
<gene>
    <name evidence="10" type="ORF">BpHYR1_020346</name>
</gene>
<dbReference type="EMBL" id="REGN01006117">
    <property type="protein sequence ID" value="RNA10778.1"/>
    <property type="molecule type" value="Genomic_DNA"/>
</dbReference>
<dbReference type="GO" id="GO:0005758">
    <property type="term" value="C:mitochondrial intermembrane space"/>
    <property type="evidence" value="ECO:0007669"/>
    <property type="project" value="UniProtKB-SubCell"/>
</dbReference>
<dbReference type="InterPro" id="IPR011992">
    <property type="entry name" value="EF-hand-dom_pair"/>
</dbReference>
<dbReference type="PROSITE" id="PS50222">
    <property type="entry name" value="EF_HAND_2"/>
    <property type="match status" value="2"/>
</dbReference>
<feature type="domain" description="EF-hand" evidence="9">
    <location>
        <begin position="402"/>
        <end position="437"/>
    </location>
</feature>
<evidence type="ECO:0000313" key="10">
    <source>
        <dbReference type="EMBL" id="RNA10779.1"/>
    </source>
</evidence>
<dbReference type="EMBL" id="REGN01006117">
    <property type="protein sequence ID" value="RNA10779.1"/>
    <property type="molecule type" value="Genomic_DNA"/>
</dbReference>
<keyword evidence="6" id="KW-0809">Transit peptide</keyword>
<proteinExistence type="predicted"/>
<comment type="subcellular location">
    <subcellularLocation>
        <location evidence="1">Mitochondrion inner membrane</location>
    </subcellularLocation>
    <subcellularLocation>
        <location evidence="2">Mitochondrion intermembrane space</location>
    </subcellularLocation>
</comment>
<evidence type="ECO:0000256" key="4">
    <source>
        <dbReference type="ARBA" id="ARBA00022792"/>
    </source>
</evidence>
<dbReference type="SMART" id="SM00054">
    <property type="entry name" value="EFh"/>
    <property type="match status" value="2"/>
</dbReference>
<dbReference type="InterPro" id="IPR002048">
    <property type="entry name" value="EF_hand_dom"/>
</dbReference>
<dbReference type="OrthoDB" id="5859791at2759"/>
<protein>
    <submittedName>
        <fullName evidence="10">Calcium uptake mitochondrial isoform X3</fullName>
    </submittedName>
</protein>
<dbReference type="PANTHER" id="PTHR12294">
    <property type="entry name" value="EF HAND DOMAIN FAMILY A1,A2-RELATED"/>
    <property type="match status" value="1"/>
</dbReference>